<keyword evidence="2" id="KW-0677">Repeat</keyword>
<feature type="region of interest" description="Disordered" evidence="3">
    <location>
        <begin position="356"/>
        <end position="375"/>
    </location>
</feature>
<evidence type="ECO:0000256" key="1">
    <source>
        <dbReference type="ARBA" id="ARBA00022441"/>
    </source>
</evidence>
<name>A0A9P6U5B0_9FUNG</name>
<feature type="compositionally biased region" description="Low complexity" evidence="3">
    <location>
        <begin position="428"/>
        <end position="441"/>
    </location>
</feature>
<protein>
    <recommendedName>
        <fullName evidence="7">Galactose oxidase</fullName>
    </recommendedName>
</protein>
<dbReference type="PANTHER" id="PTHR46093:SF18">
    <property type="entry name" value="FIBRONECTIN TYPE-III DOMAIN-CONTAINING PROTEIN"/>
    <property type="match status" value="1"/>
</dbReference>
<feature type="region of interest" description="Disordered" evidence="3">
    <location>
        <begin position="298"/>
        <end position="327"/>
    </location>
</feature>
<evidence type="ECO:0000313" key="5">
    <source>
        <dbReference type="EMBL" id="KAG0259938.1"/>
    </source>
</evidence>
<dbReference type="Proteomes" id="UP000726737">
    <property type="component" value="Unassembled WGS sequence"/>
</dbReference>
<dbReference type="OrthoDB" id="10251809at2759"/>
<dbReference type="InterPro" id="IPR015915">
    <property type="entry name" value="Kelch-typ_b-propeller"/>
</dbReference>
<evidence type="ECO:0000256" key="2">
    <source>
        <dbReference type="ARBA" id="ARBA00022737"/>
    </source>
</evidence>
<feature type="compositionally biased region" description="Low complexity" evidence="3">
    <location>
        <begin position="356"/>
        <end position="371"/>
    </location>
</feature>
<gene>
    <name evidence="5" type="ORF">BG011_002291</name>
</gene>
<keyword evidence="4" id="KW-0812">Transmembrane</keyword>
<feature type="transmembrane region" description="Helical" evidence="4">
    <location>
        <begin position="265"/>
        <end position="285"/>
    </location>
</feature>
<dbReference type="AlphaFoldDB" id="A0A9P6U5B0"/>
<dbReference type="PANTHER" id="PTHR46093">
    <property type="entry name" value="ACYL-COA-BINDING DOMAIN-CONTAINING PROTEIN 5"/>
    <property type="match status" value="1"/>
</dbReference>
<reference evidence="5" key="1">
    <citation type="journal article" date="2020" name="Fungal Divers.">
        <title>Resolving the Mortierellaceae phylogeny through synthesis of multi-gene phylogenetics and phylogenomics.</title>
        <authorList>
            <person name="Vandepol N."/>
            <person name="Liber J."/>
            <person name="Desiro A."/>
            <person name="Na H."/>
            <person name="Kennedy M."/>
            <person name="Barry K."/>
            <person name="Grigoriev I.V."/>
            <person name="Miller A.N."/>
            <person name="O'Donnell K."/>
            <person name="Stajich J.E."/>
            <person name="Bonito G."/>
        </authorList>
    </citation>
    <scope>NUCLEOTIDE SEQUENCE</scope>
    <source>
        <strain evidence="5">KOD948</strain>
    </source>
</reference>
<organism evidence="5 6">
    <name type="scientific">Mortierella polycephala</name>
    <dbReference type="NCBI Taxonomy" id="41804"/>
    <lineage>
        <taxon>Eukaryota</taxon>
        <taxon>Fungi</taxon>
        <taxon>Fungi incertae sedis</taxon>
        <taxon>Mucoromycota</taxon>
        <taxon>Mortierellomycotina</taxon>
        <taxon>Mortierellomycetes</taxon>
        <taxon>Mortierellales</taxon>
        <taxon>Mortierellaceae</taxon>
        <taxon>Mortierella</taxon>
    </lineage>
</organism>
<feature type="compositionally biased region" description="Gly residues" evidence="3">
    <location>
        <begin position="496"/>
        <end position="505"/>
    </location>
</feature>
<dbReference type="Pfam" id="PF24681">
    <property type="entry name" value="Kelch_KLHDC2_KLHL20_DRC7"/>
    <property type="match status" value="1"/>
</dbReference>
<keyword evidence="4" id="KW-0472">Membrane</keyword>
<proteinExistence type="predicted"/>
<accession>A0A9P6U5B0</accession>
<evidence type="ECO:0008006" key="7">
    <source>
        <dbReference type="Google" id="ProtNLM"/>
    </source>
</evidence>
<evidence type="ECO:0000256" key="3">
    <source>
        <dbReference type="SAM" id="MobiDB-lite"/>
    </source>
</evidence>
<evidence type="ECO:0000313" key="6">
    <source>
        <dbReference type="Proteomes" id="UP000726737"/>
    </source>
</evidence>
<feature type="compositionally biased region" description="Polar residues" evidence="3">
    <location>
        <begin position="508"/>
        <end position="522"/>
    </location>
</feature>
<comment type="caution">
    <text evidence="5">The sequence shown here is derived from an EMBL/GenBank/DDBJ whole genome shotgun (WGS) entry which is preliminary data.</text>
</comment>
<keyword evidence="4" id="KW-1133">Transmembrane helix</keyword>
<sequence length="529" mass="57394">MITFDSGATFAMQYTVETNVWTSVSISVLRETNKGIGAVTDRETGLVYLAGGYTGERNMMSVYDFGVNAMWSLSKLPDQALTFRSRAYYGNVWCQHRKSILYFGGFNAGYQPLLDDNVVTEYVPSTSTWMTLATRGTPPPMRADHCMASNDDGTQVIVYGGRLLRTMKYTNDLYILDTRTLVWRQGASGLVRAYAVCTIAGDQFLLWAGEGSSSSQPDTTVLIYDMKLNTWITDYTPPPSYVQARDIPQPTPGSSDPSSSSSHTGAIVGGVVGGLAVVLGLALLLNYTRRRKGNHGATLVETRGDDGDAELERARSPYSEETDRNSELQNLRAQIENHQEEIEVQRRLLEVQQQQQQQQHQQQQHQQQQQQRYSSPAYSYHPTLYTAAPSVLIPASHPYTAIDNVYTADVKAPVRAVSSSSTSFLGHSPAPTSPTLPTSPTSPAPYVAYPYQPTPAQQTLVPVVATTSNGYVTNAPSPVVSVSSLMDHAQASGSSPGSGTGGGNISGNQRGPSRPSGPTGNPQEGARER</sequence>
<keyword evidence="1" id="KW-0880">Kelch repeat</keyword>
<keyword evidence="6" id="KW-1185">Reference proteome</keyword>
<dbReference type="Gene3D" id="2.120.10.80">
    <property type="entry name" value="Kelch-type beta propeller"/>
    <property type="match status" value="1"/>
</dbReference>
<feature type="compositionally biased region" description="Basic and acidic residues" evidence="3">
    <location>
        <begin position="302"/>
        <end position="315"/>
    </location>
</feature>
<feature type="region of interest" description="Disordered" evidence="3">
    <location>
        <begin position="421"/>
        <end position="441"/>
    </location>
</feature>
<dbReference type="SUPFAM" id="SSF117281">
    <property type="entry name" value="Kelch motif"/>
    <property type="match status" value="1"/>
</dbReference>
<feature type="compositionally biased region" description="Low complexity" evidence="3">
    <location>
        <begin position="252"/>
        <end position="263"/>
    </location>
</feature>
<feature type="region of interest" description="Disordered" evidence="3">
    <location>
        <begin position="240"/>
        <end position="263"/>
    </location>
</feature>
<feature type="region of interest" description="Disordered" evidence="3">
    <location>
        <begin position="487"/>
        <end position="529"/>
    </location>
</feature>
<dbReference type="EMBL" id="JAAAJA010000170">
    <property type="protein sequence ID" value="KAG0259938.1"/>
    <property type="molecule type" value="Genomic_DNA"/>
</dbReference>
<evidence type="ECO:0000256" key="4">
    <source>
        <dbReference type="SAM" id="Phobius"/>
    </source>
</evidence>